<keyword evidence="1" id="KW-0812">Transmembrane</keyword>
<evidence type="ECO:0000256" key="1">
    <source>
        <dbReference type="SAM" id="Phobius"/>
    </source>
</evidence>
<organism evidence="3 5">
    <name type="scientific">Adineta steineri</name>
    <dbReference type="NCBI Taxonomy" id="433720"/>
    <lineage>
        <taxon>Eukaryota</taxon>
        <taxon>Metazoa</taxon>
        <taxon>Spiralia</taxon>
        <taxon>Gnathifera</taxon>
        <taxon>Rotifera</taxon>
        <taxon>Eurotatoria</taxon>
        <taxon>Bdelloidea</taxon>
        <taxon>Adinetida</taxon>
        <taxon>Adinetidae</taxon>
        <taxon>Adineta</taxon>
    </lineage>
</organism>
<accession>A0A819SM55</accession>
<evidence type="ECO:0000313" key="3">
    <source>
        <dbReference type="EMBL" id="CAF4063649.1"/>
    </source>
</evidence>
<dbReference type="EMBL" id="CAJOAY010004292">
    <property type="protein sequence ID" value="CAF4063649.1"/>
    <property type="molecule type" value="Genomic_DNA"/>
</dbReference>
<keyword evidence="1" id="KW-0472">Membrane</keyword>
<dbReference type="Proteomes" id="UP000663868">
    <property type="component" value="Unassembled WGS sequence"/>
</dbReference>
<dbReference type="Proteomes" id="UP000663891">
    <property type="component" value="Unassembled WGS sequence"/>
</dbReference>
<evidence type="ECO:0000313" key="2">
    <source>
        <dbReference type="EMBL" id="CAF1423902.1"/>
    </source>
</evidence>
<sequence>MQITSSLVANLSNYDKGDYRRYLTSHLQYLHGLCELSRKTVEDDRVELLSRSLISSELLSKNDFDNHFKAFRERHRANLPKLFNRLLMLILNVSHGNAFMPTLGTNYQYLAPWLNSHSSTYMFTEALVYDHNCSCALSRHCNSDAYLFKNNSSEMTLIEGMKIGCTPSESFHQSTLHCFYNSSCLHLLFGNSTVPLVPNDSQYLINTTIDELRMKLFLENWSMPLNYTAYFLKCSPSICSYTYVKKFNLLYWIISFFSLQSGLSIVFKWICPKLVLIIFHLYIYLKKKRNNSIHAISSEITAENEDFSQSNQQMTIHQ</sequence>
<reference evidence="3" key="1">
    <citation type="submission" date="2021-02" db="EMBL/GenBank/DDBJ databases">
        <authorList>
            <person name="Nowell W R."/>
        </authorList>
    </citation>
    <scope>NUCLEOTIDE SEQUENCE</scope>
</reference>
<keyword evidence="1" id="KW-1133">Transmembrane helix</keyword>
<dbReference type="EMBL" id="CAJOBB010009166">
    <property type="protein sequence ID" value="CAF4222754.1"/>
    <property type="molecule type" value="Genomic_DNA"/>
</dbReference>
<evidence type="ECO:0000313" key="4">
    <source>
        <dbReference type="EMBL" id="CAF4222754.1"/>
    </source>
</evidence>
<comment type="caution">
    <text evidence="3">The sequence shown here is derived from an EMBL/GenBank/DDBJ whole genome shotgun (WGS) entry which is preliminary data.</text>
</comment>
<proteinExistence type="predicted"/>
<dbReference type="AlphaFoldDB" id="A0A819SM55"/>
<evidence type="ECO:0000313" key="5">
    <source>
        <dbReference type="Proteomes" id="UP000663881"/>
    </source>
</evidence>
<dbReference type="EMBL" id="CAJNON010001070">
    <property type="protein sequence ID" value="CAF1423902.1"/>
    <property type="molecule type" value="Genomic_DNA"/>
</dbReference>
<protein>
    <submittedName>
        <fullName evidence="3">Uncharacterized protein</fullName>
    </submittedName>
</protein>
<feature type="transmembrane region" description="Helical" evidence="1">
    <location>
        <begin position="249"/>
        <end position="282"/>
    </location>
</feature>
<gene>
    <name evidence="4" type="ORF">KXQ929_LOCUS41287</name>
    <name evidence="3" type="ORF">OKA104_LOCUS33538</name>
    <name evidence="2" type="ORF">VCS650_LOCUS37880</name>
</gene>
<dbReference type="Proteomes" id="UP000663881">
    <property type="component" value="Unassembled WGS sequence"/>
</dbReference>
<name>A0A819SM55_9BILA</name>